<dbReference type="PANTHER" id="PTHR18829:SF0">
    <property type="entry name" value="PROTEIN YAE1 HOMOLOG"/>
    <property type="match status" value="1"/>
</dbReference>
<dbReference type="OrthoDB" id="20086at2759"/>
<dbReference type="AlphaFoldDB" id="A0A0C3K8W1"/>
<dbReference type="Pfam" id="PF09811">
    <property type="entry name" value="Yae1_N"/>
    <property type="match status" value="1"/>
</dbReference>
<gene>
    <name evidence="9" type="ORF">M404DRAFT_24792</name>
</gene>
<evidence type="ECO:0000313" key="9">
    <source>
        <dbReference type="EMBL" id="KIO06022.1"/>
    </source>
</evidence>
<dbReference type="InParanoid" id="A0A0C3K8W1"/>
<evidence type="ECO:0000256" key="4">
    <source>
        <dbReference type="ARBA" id="ARBA00017286"/>
    </source>
</evidence>
<comment type="subcellular location">
    <subcellularLocation>
        <location evidence="2">Cytoplasm</location>
    </subcellularLocation>
    <subcellularLocation>
        <location evidence="1">Nucleus</location>
    </subcellularLocation>
</comment>
<reference evidence="10" key="2">
    <citation type="submission" date="2015-01" db="EMBL/GenBank/DDBJ databases">
        <title>Evolutionary Origins and Diversification of the Mycorrhizal Mutualists.</title>
        <authorList>
            <consortium name="DOE Joint Genome Institute"/>
            <consortium name="Mycorrhizal Genomics Consortium"/>
            <person name="Kohler A."/>
            <person name="Kuo A."/>
            <person name="Nagy L.G."/>
            <person name="Floudas D."/>
            <person name="Copeland A."/>
            <person name="Barry K.W."/>
            <person name="Cichocki N."/>
            <person name="Veneault-Fourrey C."/>
            <person name="LaButti K."/>
            <person name="Lindquist E.A."/>
            <person name="Lipzen A."/>
            <person name="Lundell T."/>
            <person name="Morin E."/>
            <person name="Murat C."/>
            <person name="Riley R."/>
            <person name="Ohm R."/>
            <person name="Sun H."/>
            <person name="Tunlid A."/>
            <person name="Henrissat B."/>
            <person name="Grigoriev I.V."/>
            <person name="Hibbett D.S."/>
            <person name="Martin F."/>
        </authorList>
    </citation>
    <scope>NUCLEOTIDE SEQUENCE [LARGE SCALE GENOMIC DNA]</scope>
    <source>
        <strain evidence="10">Marx 270</strain>
    </source>
</reference>
<evidence type="ECO:0000256" key="6">
    <source>
        <dbReference type="ARBA" id="ARBA00022490"/>
    </source>
</evidence>
<protein>
    <recommendedName>
        <fullName evidence="5">Protein YAE1</fullName>
    </recommendedName>
    <alternativeName>
        <fullName evidence="4">Protein yae1</fullName>
    </alternativeName>
</protein>
<reference evidence="9 10" key="1">
    <citation type="submission" date="2014-04" db="EMBL/GenBank/DDBJ databases">
        <authorList>
            <consortium name="DOE Joint Genome Institute"/>
            <person name="Kuo A."/>
            <person name="Kohler A."/>
            <person name="Costa M.D."/>
            <person name="Nagy L.G."/>
            <person name="Floudas D."/>
            <person name="Copeland A."/>
            <person name="Barry K.W."/>
            <person name="Cichocki N."/>
            <person name="Veneault-Fourrey C."/>
            <person name="LaButti K."/>
            <person name="Lindquist E.A."/>
            <person name="Lipzen A."/>
            <person name="Lundell T."/>
            <person name="Morin E."/>
            <person name="Murat C."/>
            <person name="Sun H."/>
            <person name="Tunlid A."/>
            <person name="Henrissat B."/>
            <person name="Grigoriev I.V."/>
            <person name="Hibbett D.S."/>
            <person name="Martin F."/>
            <person name="Nordberg H.P."/>
            <person name="Cantor M.N."/>
            <person name="Hua S.X."/>
        </authorList>
    </citation>
    <scope>NUCLEOTIDE SEQUENCE [LARGE SCALE GENOMIC DNA]</scope>
    <source>
        <strain evidence="9 10">Marx 270</strain>
    </source>
</reference>
<comment type="similarity">
    <text evidence="3">Belongs to the YAE1 family.</text>
</comment>
<dbReference type="PANTHER" id="PTHR18829">
    <property type="entry name" value="PROTEIN YAE1 HOMOLOG"/>
    <property type="match status" value="1"/>
</dbReference>
<dbReference type="InterPro" id="IPR019191">
    <property type="entry name" value="Essential_protein_Yae1_N"/>
</dbReference>
<dbReference type="HOGENOM" id="CLU_091047_0_0_1"/>
<keyword evidence="10" id="KW-1185">Reference proteome</keyword>
<dbReference type="InterPro" id="IPR038881">
    <property type="entry name" value="Yae1-like"/>
</dbReference>
<evidence type="ECO:0000256" key="5">
    <source>
        <dbReference type="ARBA" id="ARBA00018400"/>
    </source>
</evidence>
<dbReference type="Proteomes" id="UP000054217">
    <property type="component" value="Unassembled WGS sequence"/>
</dbReference>
<organism evidence="9 10">
    <name type="scientific">Pisolithus tinctorius Marx 270</name>
    <dbReference type="NCBI Taxonomy" id="870435"/>
    <lineage>
        <taxon>Eukaryota</taxon>
        <taxon>Fungi</taxon>
        <taxon>Dikarya</taxon>
        <taxon>Basidiomycota</taxon>
        <taxon>Agaricomycotina</taxon>
        <taxon>Agaricomycetes</taxon>
        <taxon>Agaricomycetidae</taxon>
        <taxon>Boletales</taxon>
        <taxon>Sclerodermatineae</taxon>
        <taxon>Pisolithaceae</taxon>
        <taxon>Pisolithus</taxon>
    </lineage>
</organism>
<proteinExistence type="inferred from homology"/>
<evidence type="ECO:0000256" key="2">
    <source>
        <dbReference type="ARBA" id="ARBA00004496"/>
    </source>
</evidence>
<evidence type="ECO:0000259" key="8">
    <source>
        <dbReference type="Pfam" id="PF09811"/>
    </source>
</evidence>
<name>A0A0C3K8W1_PISTI</name>
<accession>A0A0C3K8W1</accession>
<keyword evidence="6" id="KW-0963">Cytoplasm</keyword>
<evidence type="ECO:0000313" key="10">
    <source>
        <dbReference type="Proteomes" id="UP000054217"/>
    </source>
</evidence>
<sequence>MSDDPWDEDPHYAQQADWQSISTQFTNSGYREGIIAGKEAALQQGFDVGFADVGAPIGRELGALRGIASALVSFLSSTNTIPAEIEEARDIAASLSHVRFTDIVPPDMEAEQHAREHLQDDDPGLAQTEALSQKREMEMLEDMLSHMNANGGIQQVRPTREDVVKLKGRLSSLSERLGISLSFQDFDTDT</sequence>
<feature type="domain" description="Essential protein Yae1 N-terminal" evidence="8">
    <location>
        <begin position="29"/>
        <end position="68"/>
    </location>
</feature>
<evidence type="ECO:0000256" key="3">
    <source>
        <dbReference type="ARBA" id="ARBA00007096"/>
    </source>
</evidence>
<keyword evidence="7" id="KW-0539">Nucleus</keyword>
<dbReference type="GO" id="GO:0005634">
    <property type="term" value="C:nucleus"/>
    <property type="evidence" value="ECO:0007669"/>
    <property type="project" value="UniProtKB-SubCell"/>
</dbReference>
<dbReference type="EMBL" id="KN831964">
    <property type="protein sequence ID" value="KIO06022.1"/>
    <property type="molecule type" value="Genomic_DNA"/>
</dbReference>
<dbReference type="STRING" id="870435.A0A0C3K8W1"/>
<evidence type="ECO:0000256" key="1">
    <source>
        <dbReference type="ARBA" id="ARBA00004123"/>
    </source>
</evidence>
<dbReference type="GO" id="GO:0005737">
    <property type="term" value="C:cytoplasm"/>
    <property type="evidence" value="ECO:0007669"/>
    <property type="project" value="UniProtKB-SubCell"/>
</dbReference>
<evidence type="ECO:0000256" key="7">
    <source>
        <dbReference type="ARBA" id="ARBA00023242"/>
    </source>
</evidence>